<evidence type="ECO:0000313" key="1">
    <source>
        <dbReference type="EMBL" id="KAF0762373.1"/>
    </source>
</evidence>
<dbReference type="EMBL" id="VUJU01002161">
    <property type="protein sequence ID" value="KAF0762373.1"/>
    <property type="molecule type" value="Genomic_DNA"/>
</dbReference>
<dbReference type="AlphaFoldDB" id="A0A6G0YWE8"/>
<dbReference type="Proteomes" id="UP000478052">
    <property type="component" value="Unassembled WGS sequence"/>
</dbReference>
<comment type="caution">
    <text evidence="1">The sequence shown here is derived from an EMBL/GenBank/DDBJ whole genome shotgun (WGS) entry which is preliminary data.</text>
</comment>
<evidence type="ECO:0000313" key="2">
    <source>
        <dbReference type="Proteomes" id="UP000478052"/>
    </source>
</evidence>
<accession>A0A6G0YWE8</accession>
<keyword evidence="2" id="KW-1185">Reference proteome</keyword>
<gene>
    <name evidence="1" type="ORF">FWK35_00012378</name>
</gene>
<name>A0A6G0YWE8_APHCR</name>
<sequence length="81" mass="9576">MIYFNIKLKMYKCVFLLNSLLLYPSAFIPLCDLDVVTDELTDKLTANELIKLFDLQEELWTFIANLNIIKPGRDTYYKHQV</sequence>
<organism evidence="1 2">
    <name type="scientific">Aphis craccivora</name>
    <name type="common">Cowpea aphid</name>
    <dbReference type="NCBI Taxonomy" id="307492"/>
    <lineage>
        <taxon>Eukaryota</taxon>
        <taxon>Metazoa</taxon>
        <taxon>Ecdysozoa</taxon>
        <taxon>Arthropoda</taxon>
        <taxon>Hexapoda</taxon>
        <taxon>Insecta</taxon>
        <taxon>Pterygota</taxon>
        <taxon>Neoptera</taxon>
        <taxon>Paraneoptera</taxon>
        <taxon>Hemiptera</taxon>
        <taxon>Sternorrhyncha</taxon>
        <taxon>Aphidomorpha</taxon>
        <taxon>Aphidoidea</taxon>
        <taxon>Aphididae</taxon>
        <taxon>Aphidini</taxon>
        <taxon>Aphis</taxon>
        <taxon>Aphis</taxon>
    </lineage>
</organism>
<protein>
    <submittedName>
        <fullName evidence="1">Uncharacterized protein</fullName>
    </submittedName>
</protein>
<reference evidence="1 2" key="1">
    <citation type="submission" date="2019-08" db="EMBL/GenBank/DDBJ databases">
        <title>Whole genome of Aphis craccivora.</title>
        <authorList>
            <person name="Voronova N.V."/>
            <person name="Shulinski R.S."/>
            <person name="Bandarenka Y.V."/>
            <person name="Zhorov D.G."/>
            <person name="Warner D."/>
        </authorList>
    </citation>
    <scope>NUCLEOTIDE SEQUENCE [LARGE SCALE GENOMIC DNA]</scope>
    <source>
        <strain evidence="1">180601</strain>
        <tissue evidence="1">Whole Body</tissue>
    </source>
</reference>
<proteinExistence type="predicted"/>